<evidence type="ECO:0000313" key="1">
    <source>
        <dbReference type="EMBL" id="SED25981.1"/>
    </source>
</evidence>
<sequence>MTDAAAPLSTLPEATRAAVRALLLAELTAAGRRARAAGCPPDVLTSVFDARSRSLEDGC</sequence>
<dbReference type="AlphaFoldDB" id="A0A1H4Z990"/>
<proteinExistence type="predicted"/>
<protein>
    <submittedName>
        <fullName evidence="1">Uncharacterized protein</fullName>
    </submittedName>
</protein>
<dbReference type="EMBL" id="FNSO01000004">
    <property type="protein sequence ID" value="SED25981.1"/>
    <property type="molecule type" value="Genomic_DNA"/>
</dbReference>
<reference evidence="2" key="1">
    <citation type="submission" date="2016-10" db="EMBL/GenBank/DDBJ databases">
        <authorList>
            <person name="Varghese N."/>
            <person name="Submissions S."/>
        </authorList>
    </citation>
    <scope>NUCLEOTIDE SEQUENCE [LARGE SCALE GENOMIC DNA]</scope>
    <source>
        <strain evidence="2">DSM 44544</strain>
    </source>
</reference>
<organism evidence="1 2">
    <name type="scientific">Amycolatopsis tolypomycina</name>
    <dbReference type="NCBI Taxonomy" id="208445"/>
    <lineage>
        <taxon>Bacteria</taxon>
        <taxon>Bacillati</taxon>
        <taxon>Actinomycetota</taxon>
        <taxon>Actinomycetes</taxon>
        <taxon>Pseudonocardiales</taxon>
        <taxon>Pseudonocardiaceae</taxon>
        <taxon>Amycolatopsis</taxon>
    </lineage>
</organism>
<name>A0A1H4Z990_9PSEU</name>
<dbReference type="RefSeq" id="WP_091315747.1">
    <property type="nucleotide sequence ID" value="NZ_FNSO01000004.1"/>
</dbReference>
<gene>
    <name evidence="1" type="ORF">SAMN04489727_7127</name>
</gene>
<evidence type="ECO:0000313" key="2">
    <source>
        <dbReference type="Proteomes" id="UP000199622"/>
    </source>
</evidence>
<keyword evidence="2" id="KW-1185">Reference proteome</keyword>
<dbReference type="Proteomes" id="UP000199622">
    <property type="component" value="Unassembled WGS sequence"/>
</dbReference>
<accession>A0A1H4Z990</accession>